<dbReference type="InterPro" id="IPR006045">
    <property type="entry name" value="Cupin_1"/>
</dbReference>
<name>A0AAV9IWM3_CYACA</name>
<organism evidence="3 4">
    <name type="scientific">Cyanidium caldarium</name>
    <name type="common">Red alga</name>
    <dbReference type="NCBI Taxonomy" id="2771"/>
    <lineage>
        <taxon>Eukaryota</taxon>
        <taxon>Rhodophyta</taxon>
        <taxon>Bangiophyceae</taxon>
        <taxon>Cyanidiales</taxon>
        <taxon>Cyanidiaceae</taxon>
        <taxon>Cyanidium</taxon>
    </lineage>
</organism>
<keyword evidence="1" id="KW-0812">Transmembrane</keyword>
<dbReference type="PANTHER" id="PTHR31189:SF2">
    <property type="entry name" value="RMLC-LIKE CUPINS SUPERFAMILY PROTEIN"/>
    <property type="match status" value="1"/>
</dbReference>
<keyword evidence="1" id="KW-0472">Membrane</keyword>
<reference evidence="3 4" key="1">
    <citation type="submission" date="2022-07" db="EMBL/GenBank/DDBJ databases">
        <title>Genome-wide signatures of adaptation to extreme environments.</title>
        <authorList>
            <person name="Cho C.H."/>
            <person name="Yoon H.S."/>
        </authorList>
    </citation>
    <scope>NUCLEOTIDE SEQUENCE [LARGE SCALE GENOMIC DNA]</scope>
    <source>
        <strain evidence="3 4">DBV 063 E5</strain>
    </source>
</reference>
<dbReference type="SUPFAM" id="SSF51182">
    <property type="entry name" value="RmlC-like cupins"/>
    <property type="match status" value="1"/>
</dbReference>
<dbReference type="EMBL" id="JANCYW010000009">
    <property type="protein sequence ID" value="KAK4536732.1"/>
    <property type="molecule type" value="Genomic_DNA"/>
</dbReference>
<protein>
    <recommendedName>
        <fullName evidence="2">Cupin type-1 domain-containing protein</fullName>
    </recommendedName>
</protein>
<dbReference type="PANTHER" id="PTHR31189">
    <property type="entry name" value="OS03G0336100 PROTEIN-RELATED"/>
    <property type="match status" value="1"/>
</dbReference>
<evidence type="ECO:0000259" key="2">
    <source>
        <dbReference type="SMART" id="SM00835"/>
    </source>
</evidence>
<dbReference type="Pfam" id="PF00190">
    <property type="entry name" value="Cupin_1"/>
    <property type="match status" value="1"/>
</dbReference>
<feature type="domain" description="Cupin type-1" evidence="2">
    <location>
        <begin position="100"/>
        <end position="253"/>
    </location>
</feature>
<dbReference type="AlphaFoldDB" id="A0AAV9IWM3"/>
<dbReference type="SMART" id="SM00835">
    <property type="entry name" value="Cupin_1"/>
    <property type="match status" value="1"/>
</dbReference>
<proteinExistence type="predicted"/>
<dbReference type="InterPro" id="IPR011051">
    <property type="entry name" value="RmlC_Cupin_sf"/>
</dbReference>
<keyword evidence="1" id="KW-1133">Transmembrane helix</keyword>
<dbReference type="Proteomes" id="UP001301350">
    <property type="component" value="Unassembled WGS sequence"/>
</dbReference>
<dbReference type="InterPro" id="IPR050253">
    <property type="entry name" value="Seed_Storage-Functional"/>
</dbReference>
<comment type="caution">
    <text evidence="3">The sequence shown here is derived from an EMBL/GenBank/DDBJ whole genome shotgun (WGS) entry which is preliminary data.</text>
</comment>
<keyword evidence="4" id="KW-1185">Reference proteome</keyword>
<evidence type="ECO:0000313" key="4">
    <source>
        <dbReference type="Proteomes" id="UP001301350"/>
    </source>
</evidence>
<accession>A0AAV9IWM3</accession>
<evidence type="ECO:0000256" key="1">
    <source>
        <dbReference type="SAM" id="Phobius"/>
    </source>
</evidence>
<dbReference type="Gene3D" id="2.60.120.10">
    <property type="entry name" value="Jelly Rolls"/>
    <property type="match status" value="1"/>
</dbReference>
<evidence type="ECO:0000313" key="3">
    <source>
        <dbReference type="EMBL" id="KAK4536732.1"/>
    </source>
</evidence>
<dbReference type="InterPro" id="IPR014710">
    <property type="entry name" value="RmlC-like_jellyroll"/>
</dbReference>
<sequence>MESGAYPTRRGSSRSMWVWAGSVAFAGVLGFIALVVAAVAITRVDDSSPSTSVGGSPSLRTVSRVIQPSIESAQLLDFATTLGFSDRVSTLQAGESNFAFNFNTEAEAAVSNSFGSFRLVTGAQNSLLYSIGLSNAVVTLEKCALLEWHAHVNCIEYDYVISGSGYMSMWSANGSLVLDQVPMQPGDVFVIPPGWPHVQSASSSSSGSPLIFEATFTSGDPQVYFLAGVNSIFNEGQKSQLASDFNVTGSEYSGFFGAATGGGIIFNRTCSSS</sequence>
<feature type="transmembrane region" description="Helical" evidence="1">
    <location>
        <begin position="16"/>
        <end position="41"/>
    </location>
</feature>
<gene>
    <name evidence="3" type="ORF">CDCA_CDCA09G2757</name>
</gene>